<keyword evidence="8 9" id="KW-0472">Membrane</keyword>
<feature type="transmembrane region" description="Helical" evidence="9">
    <location>
        <begin position="179"/>
        <end position="199"/>
    </location>
</feature>
<evidence type="ECO:0000313" key="11">
    <source>
        <dbReference type="Proteomes" id="UP000826550"/>
    </source>
</evidence>
<dbReference type="PANTHER" id="PTHR32502:SF8">
    <property type="entry name" value="N-ACETYLGALACTOSAMINE PERMEASE IIC COMPONENT 1"/>
    <property type="match status" value="1"/>
</dbReference>
<proteinExistence type="predicted"/>
<feature type="transmembrane region" description="Helical" evidence="9">
    <location>
        <begin position="98"/>
        <end position="118"/>
    </location>
</feature>
<name>A0ABX8W3N0_9LACO</name>
<dbReference type="InterPro" id="IPR004700">
    <property type="entry name" value="PTS_IIC_man"/>
</dbReference>
<evidence type="ECO:0000256" key="6">
    <source>
        <dbReference type="ARBA" id="ARBA00022692"/>
    </source>
</evidence>
<accession>A0ABX8W3N0</accession>
<evidence type="ECO:0000256" key="1">
    <source>
        <dbReference type="ARBA" id="ARBA00004651"/>
    </source>
</evidence>
<dbReference type="InterPro" id="IPR050303">
    <property type="entry name" value="GatZ_KbaZ_carbometab"/>
</dbReference>
<dbReference type="EMBL" id="CP048268">
    <property type="protein sequence ID" value="QYN52315.1"/>
    <property type="molecule type" value="Genomic_DNA"/>
</dbReference>
<evidence type="ECO:0000256" key="4">
    <source>
        <dbReference type="ARBA" id="ARBA00022597"/>
    </source>
</evidence>
<evidence type="ECO:0000313" key="10">
    <source>
        <dbReference type="EMBL" id="QYN52315.1"/>
    </source>
</evidence>
<protein>
    <submittedName>
        <fullName evidence="10">PTS sugar transporter subunit IIC</fullName>
    </submittedName>
</protein>
<evidence type="ECO:0000256" key="8">
    <source>
        <dbReference type="ARBA" id="ARBA00023136"/>
    </source>
</evidence>
<dbReference type="Pfam" id="PF03609">
    <property type="entry name" value="EII-Sor"/>
    <property type="match status" value="1"/>
</dbReference>
<dbReference type="PANTHER" id="PTHR32502">
    <property type="entry name" value="N-ACETYLGALACTOSAMINE PERMEASE II COMPONENT-RELATED"/>
    <property type="match status" value="1"/>
</dbReference>
<keyword evidence="2" id="KW-0813">Transport</keyword>
<feature type="transmembrane region" description="Helical" evidence="9">
    <location>
        <begin position="206"/>
        <end position="237"/>
    </location>
</feature>
<sequence>MQTFLIFLVAIFGYAEYFLFGRSQTYRPIVMCALTGLVLGNLSAGVIIGAQMELAFIGVQEIGLSTPQDMVSASIVGTSIAIQSGSNFATAIAFGLPISMVVLFVQNLVYVLISPAFVAKCEQIAGEGKTKLFSRFTFWGGTILHFAPSIILVTATFVLGNHFAKSIINLIPNFVQDGLIVASEILPAFGFAMLLEVIMKKEIFPFFFLGFLIAAYLKVPIMGIAFFGVILIAIMYYRDQKLATETESEANDDDF</sequence>
<gene>
    <name evidence="10" type="ORF">GYM71_02260</name>
</gene>
<dbReference type="Proteomes" id="UP000826550">
    <property type="component" value="Chromosome"/>
</dbReference>
<organism evidence="10 11">
    <name type="scientific">Lactobacillus panisapium</name>
    <dbReference type="NCBI Taxonomy" id="2012495"/>
    <lineage>
        <taxon>Bacteria</taxon>
        <taxon>Bacillati</taxon>
        <taxon>Bacillota</taxon>
        <taxon>Bacilli</taxon>
        <taxon>Lactobacillales</taxon>
        <taxon>Lactobacillaceae</taxon>
        <taxon>Lactobacillus</taxon>
    </lineage>
</organism>
<keyword evidence="3" id="KW-1003">Cell membrane</keyword>
<evidence type="ECO:0000256" key="3">
    <source>
        <dbReference type="ARBA" id="ARBA00022475"/>
    </source>
</evidence>
<keyword evidence="5" id="KW-0598">Phosphotransferase system</keyword>
<evidence type="ECO:0000256" key="9">
    <source>
        <dbReference type="SAM" id="Phobius"/>
    </source>
</evidence>
<feature type="transmembrane region" description="Helical" evidence="9">
    <location>
        <begin position="25"/>
        <end position="50"/>
    </location>
</feature>
<keyword evidence="4 10" id="KW-0762">Sugar transport</keyword>
<comment type="subcellular location">
    <subcellularLocation>
        <location evidence="1">Cell membrane</location>
        <topology evidence="1">Multi-pass membrane protein</topology>
    </subcellularLocation>
</comment>
<dbReference type="RefSeq" id="WP_220220779.1">
    <property type="nucleotide sequence ID" value="NZ_CP048268.1"/>
</dbReference>
<dbReference type="PROSITE" id="PS51106">
    <property type="entry name" value="PTS_EIIC_TYPE_4"/>
    <property type="match status" value="1"/>
</dbReference>
<reference evidence="10 11" key="1">
    <citation type="submission" date="2020-01" db="EMBL/GenBank/DDBJ databases">
        <title>Vast differences in strain-level diversity in the gut microbiota of two closely related honey bee species.</title>
        <authorList>
            <person name="Ellegaard K.M."/>
            <person name="Suenami S."/>
            <person name="Miyazaki R."/>
            <person name="Engel P."/>
        </authorList>
    </citation>
    <scope>NUCLEOTIDE SEQUENCE [LARGE SCALE GENOMIC DNA]</scope>
    <source>
        <strain evidence="10 11">ESL0416</strain>
    </source>
</reference>
<evidence type="ECO:0000256" key="5">
    <source>
        <dbReference type="ARBA" id="ARBA00022683"/>
    </source>
</evidence>
<feature type="transmembrane region" description="Helical" evidence="9">
    <location>
        <begin position="138"/>
        <end position="159"/>
    </location>
</feature>
<evidence type="ECO:0000256" key="7">
    <source>
        <dbReference type="ARBA" id="ARBA00022989"/>
    </source>
</evidence>
<keyword evidence="7 9" id="KW-1133">Transmembrane helix</keyword>
<keyword evidence="11" id="KW-1185">Reference proteome</keyword>
<keyword evidence="6 9" id="KW-0812">Transmembrane</keyword>
<evidence type="ECO:0000256" key="2">
    <source>
        <dbReference type="ARBA" id="ARBA00022448"/>
    </source>
</evidence>